<dbReference type="EMBL" id="SNSC02000004">
    <property type="protein sequence ID" value="TID25386.1"/>
    <property type="molecule type" value="Genomic_DNA"/>
</dbReference>
<comment type="caution">
    <text evidence="3">The sequence shown here is derived from an EMBL/GenBank/DDBJ whole genome shotgun (WGS) entry which is preliminary data.</text>
</comment>
<evidence type="ECO:0000313" key="3">
    <source>
        <dbReference type="EMBL" id="TID25386.1"/>
    </source>
</evidence>
<evidence type="ECO:0000313" key="4">
    <source>
        <dbReference type="Proteomes" id="UP000298493"/>
    </source>
</evidence>
<proteinExistence type="predicted"/>
<keyword evidence="4" id="KW-1185">Reference proteome</keyword>
<evidence type="ECO:0000256" key="2">
    <source>
        <dbReference type="SAM" id="Phobius"/>
    </source>
</evidence>
<name>A0A4Z1PIX1_9PEZI</name>
<protein>
    <submittedName>
        <fullName evidence="3">Uncharacterized protein</fullName>
    </submittedName>
</protein>
<evidence type="ECO:0000256" key="1">
    <source>
        <dbReference type="SAM" id="MobiDB-lite"/>
    </source>
</evidence>
<gene>
    <name evidence="3" type="ORF">E6O75_ATG04591</name>
</gene>
<keyword evidence="2" id="KW-1133">Transmembrane helix</keyword>
<keyword evidence="2" id="KW-0812">Transmembrane</keyword>
<dbReference type="Proteomes" id="UP000298493">
    <property type="component" value="Unassembled WGS sequence"/>
</dbReference>
<dbReference type="OrthoDB" id="5309803at2759"/>
<feature type="transmembrane region" description="Helical" evidence="2">
    <location>
        <begin position="20"/>
        <end position="39"/>
    </location>
</feature>
<reference evidence="3 4" key="1">
    <citation type="submission" date="2019-04" db="EMBL/GenBank/DDBJ databases">
        <title>High contiguity whole genome sequence and gene annotation resource for two Venturia nashicola isolates.</title>
        <authorList>
            <person name="Prokchorchik M."/>
            <person name="Won K."/>
            <person name="Lee Y."/>
            <person name="Choi E.D."/>
            <person name="Segonzac C."/>
            <person name="Sohn K.H."/>
        </authorList>
    </citation>
    <scope>NUCLEOTIDE SEQUENCE [LARGE SCALE GENOMIC DNA]</scope>
    <source>
        <strain evidence="3 4">PRI2</strain>
    </source>
</reference>
<sequence length="114" mass="13124">MAWFSLLPENMSVVEGWIKSFFICMALFTVGPWALFFLYDIILYIWRAIAYEVPVVGGRARGRQRPRAPTLTERPDGETRNLGLIKIQDAGEQMETQEMGSNQVRQRQTRTSPD</sequence>
<feature type="compositionally biased region" description="Polar residues" evidence="1">
    <location>
        <begin position="94"/>
        <end position="114"/>
    </location>
</feature>
<accession>A0A4Z1PIX1</accession>
<feature type="region of interest" description="Disordered" evidence="1">
    <location>
        <begin position="59"/>
        <end position="114"/>
    </location>
</feature>
<dbReference type="AlphaFoldDB" id="A0A4Z1PIX1"/>
<keyword evidence="2" id="KW-0472">Membrane</keyword>
<organism evidence="3 4">
    <name type="scientific">Venturia nashicola</name>
    <dbReference type="NCBI Taxonomy" id="86259"/>
    <lineage>
        <taxon>Eukaryota</taxon>
        <taxon>Fungi</taxon>
        <taxon>Dikarya</taxon>
        <taxon>Ascomycota</taxon>
        <taxon>Pezizomycotina</taxon>
        <taxon>Dothideomycetes</taxon>
        <taxon>Pleosporomycetidae</taxon>
        <taxon>Venturiales</taxon>
        <taxon>Venturiaceae</taxon>
        <taxon>Venturia</taxon>
    </lineage>
</organism>